<dbReference type="SUPFAM" id="SSF51569">
    <property type="entry name" value="Aldolase"/>
    <property type="match status" value="1"/>
</dbReference>
<evidence type="ECO:0000256" key="1">
    <source>
        <dbReference type="ARBA" id="ARBA00005215"/>
    </source>
</evidence>
<evidence type="ECO:0000313" key="3">
    <source>
        <dbReference type="EMBL" id="MEC3860301.1"/>
    </source>
</evidence>
<dbReference type="PIRSF" id="PIRSF001359">
    <property type="entry name" value="F_bP_aldolase_II"/>
    <property type="match status" value="1"/>
</dbReference>
<keyword evidence="2" id="KW-0113">Calvin cycle</keyword>
<dbReference type="Pfam" id="PF01116">
    <property type="entry name" value="F_bP_aldolase"/>
    <property type="match status" value="1"/>
</dbReference>
<comment type="pathway">
    <text evidence="1">Carbohydrate biosynthesis; Calvin cycle.</text>
</comment>
<dbReference type="PANTHER" id="PTHR30304">
    <property type="entry name" value="D-TAGATOSE-1,6-BISPHOSPHATE ALDOLASE"/>
    <property type="match status" value="1"/>
</dbReference>
<protein>
    <submittedName>
        <fullName evidence="3">Class II fructose-bisphosphate aldolase</fullName>
    </submittedName>
</protein>
<dbReference type="InterPro" id="IPR050246">
    <property type="entry name" value="Class_II_FBP_aldolase"/>
</dbReference>
<dbReference type="RefSeq" id="WP_326295925.1">
    <property type="nucleotide sequence ID" value="NZ_JAYLLH010000003.1"/>
</dbReference>
<dbReference type="InterPro" id="IPR000771">
    <property type="entry name" value="FBA_II"/>
</dbReference>
<dbReference type="PROSITE" id="PS00602">
    <property type="entry name" value="ALDOLASE_CLASS_II_1"/>
    <property type="match status" value="1"/>
</dbReference>
<dbReference type="Proteomes" id="UP001348149">
    <property type="component" value="Unassembled WGS sequence"/>
</dbReference>
<accession>A0ABU6HE78</accession>
<organism evidence="3 4">
    <name type="scientific">Mesobacterium hydrothermale</name>
    <dbReference type="NCBI Taxonomy" id="3111907"/>
    <lineage>
        <taxon>Bacteria</taxon>
        <taxon>Pseudomonadati</taxon>
        <taxon>Pseudomonadota</taxon>
        <taxon>Alphaproteobacteria</taxon>
        <taxon>Rhodobacterales</taxon>
        <taxon>Roseobacteraceae</taxon>
        <taxon>Mesobacterium</taxon>
    </lineage>
</organism>
<dbReference type="CDD" id="cd00947">
    <property type="entry name" value="TBP_aldolase_IIB"/>
    <property type="match status" value="1"/>
</dbReference>
<dbReference type="InterPro" id="IPR013785">
    <property type="entry name" value="Aldolase_TIM"/>
</dbReference>
<dbReference type="PANTHER" id="PTHR30304:SF0">
    <property type="entry name" value="D-TAGATOSE-1,6-BISPHOSPHATE ALDOLASE SUBUNIT GATY-RELATED"/>
    <property type="match status" value="1"/>
</dbReference>
<proteinExistence type="predicted"/>
<gene>
    <name evidence="3" type="ORF">VK792_03310</name>
</gene>
<keyword evidence="4" id="KW-1185">Reference proteome</keyword>
<name>A0ABU6HE78_9RHOB</name>
<sequence length="279" mass="29624">MTLATLSDVLQPALRDGYAVPGLVCLGWEDMRAYALAAQAERAPVILQAGPSCREHTPLPVLGKMMRHLAQSVDVPVVVHLDHGYTLDECRQALESGFTSLMFDGSRLPLADNIAQTRQIADMAHAADISCEGEIGFVGYSGGEASDGTDPNEAAIFARDSGVDAMAISVGNVHLQQDREGGLDEPRIHAIEAVTEVPLVIHGGSGVPLAQRLALAAGSRICKFNIGTELRMAFGAALREAVEKDPTRFDRVQILKETHDPVMQAARAVIRGVGAAGRA</sequence>
<comment type="caution">
    <text evidence="3">The sequence shown here is derived from an EMBL/GenBank/DDBJ whole genome shotgun (WGS) entry which is preliminary data.</text>
</comment>
<reference evidence="3 4" key="1">
    <citation type="submission" date="2024-01" db="EMBL/GenBank/DDBJ databases">
        <title>Mesobacterium rodlantinim sp. nov., isolated from shallow sea hydrothermal systems off Kueishantao Island.</title>
        <authorList>
            <person name="Su Z."/>
            <person name="Tang K."/>
        </authorList>
    </citation>
    <scope>NUCLEOTIDE SEQUENCE [LARGE SCALE GENOMIC DNA]</scope>
    <source>
        <strain evidence="3 4">TK19101</strain>
    </source>
</reference>
<dbReference type="EMBL" id="JAYLLH010000003">
    <property type="protein sequence ID" value="MEC3860301.1"/>
    <property type="molecule type" value="Genomic_DNA"/>
</dbReference>
<evidence type="ECO:0000313" key="4">
    <source>
        <dbReference type="Proteomes" id="UP001348149"/>
    </source>
</evidence>
<evidence type="ECO:0000256" key="2">
    <source>
        <dbReference type="ARBA" id="ARBA00022567"/>
    </source>
</evidence>
<dbReference type="Gene3D" id="3.20.20.70">
    <property type="entry name" value="Aldolase class I"/>
    <property type="match status" value="1"/>
</dbReference>